<evidence type="ECO:0000256" key="1">
    <source>
        <dbReference type="ARBA" id="ARBA00004496"/>
    </source>
</evidence>
<evidence type="ECO:0000256" key="10">
    <source>
        <dbReference type="ARBA" id="ARBA00042072"/>
    </source>
</evidence>
<keyword evidence="3" id="KW-0963">Cytoplasm</keyword>
<dbReference type="GO" id="GO:0009401">
    <property type="term" value="P:phosphoenolpyruvate-dependent sugar phosphotransferase system"/>
    <property type="evidence" value="ECO:0007669"/>
    <property type="project" value="UniProtKB-KW"/>
</dbReference>
<dbReference type="Pfam" id="PF00359">
    <property type="entry name" value="PTS_EIIA_2"/>
    <property type="match status" value="1"/>
</dbReference>
<dbReference type="InterPro" id="IPR051351">
    <property type="entry name" value="Ascorbate-PTS_EIIA_comp"/>
</dbReference>
<evidence type="ECO:0000256" key="2">
    <source>
        <dbReference type="ARBA" id="ARBA00022448"/>
    </source>
</evidence>
<dbReference type="PANTHER" id="PTHR36203:SF1">
    <property type="entry name" value="ASCORBATE-SPECIFIC PTS SYSTEM EIIA COMPONENT"/>
    <property type="match status" value="1"/>
</dbReference>
<dbReference type="InterPro" id="IPR016152">
    <property type="entry name" value="PTrfase/Anion_transptr"/>
</dbReference>
<dbReference type="EMBL" id="LT906441">
    <property type="protein sequence ID" value="SNV32475.1"/>
    <property type="molecule type" value="Genomic_DNA"/>
</dbReference>
<dbReference type="PROSITE" id="PS51094">
    <property type="entry name" value="PTS_EIIA_TYPE_2"/>
    <property type="match status" value="1"/>
</dbReference>
<evidence type="ECO:0000313" key="12">
    <source>
        <dbReference type="EMBL" id="SNV32475.1"/>
    </source>
</evidence>
<dbReference type="RefSeq" id="WP_023034998.1">
    <property type="nucleotide sequence ID" value="NZ_JAWFFS010000001.1"/>
</dbReference>
<dbReference type="GO" id="GO:0016301">
    <property type="term" value="F:kinase activity"/>
    <property type="evidence" value="ECO:0007669"/>
    <property type="project" value="UniProtKB-KW"/>
</dbReference>
<keyword evidence="2" id="KW-0813">Transport</keyword>
<keyword evidence="4" id="KW-0597">Phosphoprotein</keyword>
<dbReference type="Proteomes" id="UP000215332">
    <property type="component" value="Chromosome 1"/>
</dbReference>
<keyword evidence="7" id="KW-0418">Kinase</keyword>
<dbReference type="AlphaFoldDB" id="A0A239WCY1"/>
<comment type="subcellular location">
    <subcellularLocation>
        <location evidence="1">Cytoplasm</location>
    </subcellularLocation>
</comment>
<dbReference type="CDD" id="cd05563">
    <property type="entry name" value="PTS_IIB_ascorbate"/>
    <property type="match status" value="1"/>
</dbReference>
<keyword evidence="5 12" id="KW-0808">Transferase</keyword>
<dbReference type="InterPro" id="IPR036095">
    <property type="entry name" value="PTS_EIIB-like_sf"/>
</dbReference>
<evidence type="ECO:0000256" key="8">
    <source>
        <dbReference type="ARBA" id="ARBA00037387"/>
    </source>
</evidence>
<dbReference type="InterPro" id="IPR002178">
    <property type="entry name" value="PTS_EIIA_type-2_dom"/>
</dbReference>
<evidence type="ECO:0000313" key="13">
    <source>
        <dbReference type="Proteomes" id="UP000215332"/>
    </source>
</evidence>
<comment type="function">
    <text evidence="8">The phosphoenolpyruvate-dependent sugar phosphotransferase system (sugar PTS), a major carbohydrate active transport system, catalyzes the phosphorylation of incoming sugar substrates concomitantly with their translocation across the cell membrane. The enzyme II UlaABC PTS system is involved in ascorbate transport.</text>
</comment>
<dbReference type="SUPFAM" id="SSF55804">
    <property type="entry name" value="Phoshotransferase/anion transport protein"/>
    <property type="match status" value="1"/>
</dbReference>
<dbReference type="eggNOG" id="COG3414">
    <property type="taxonomic scope" value="Bacteria"/>
</dbReference>
<proteinExistence type="predicted"/>
<dbReference type="Gene3D" id="3.40.50.2300">
    <property type="match status" value="1"/>
</dbReference>
<evidence type="ECO:0000259" key="11">
    <source>
        <dbReference type="PROSITE" id="PS51094"/>
    </source>
</evidence>
<keyword evidence="6" id="KW-0598">Phosphotransferase system</keyword>
<evidence type="ECO:0000256" key="4">
    <source>
        <dbReference type="ARBA" id="ARBA00022553"/>
    </source>
</evidence>
<dbReference type="KEGG" id="cgrn:4412665_00805"/>
<reference evidence="12 13" key="1">
    <citation type="submission" date="2017-06" db="EMBL/GenBank/DDBJ databases">
        <authorList>
            <consortium name="Pathogen Informatics"/>
        </authorList>
    </citation>
    <scope>NUCLEOTIDE SEQUENCE [LARGE SCALE GENOMIC DNA]</scope>
    <source>
        <strain evidence="12 13">NCTC11865</strain>
    </source>
</reference>
<feature type="domain" description="PTS EIIA type-2" evidence="11">
    <location>
        <begin position="6"/>
        <end position="149"/>
    </location>
</feature>
<dbReference type="PANTHER" id="PTHR36203">
    <property type="entry name" value="ASCORBATE-SPECIFIC PTS SYSTEM EIIA COMPONENT"/>
    <property type="match status" value="1"/>
</dbReference>
<protein>
    <recommendedName>
        <fullName evidence="9">Ascorbate-specific PTS system EIIA component</fullName>
    </recommendedName>
    <alternativeName>
        <fullName evidence="10">Ascorbate-specific phosphotransferase enzyme IIA component</fullName>
    </alternativeName>
</protein>
<dbReference type="Gene3D" id="3.40.930.10">
    <property type="entry name" value="Mannitol-specific EII, Chain A"/>
    <property type="match status" value="1"/>
</dbReference>
<evidence type="ECO:0000256" key="5">
    <source>
        <dbReference type="ARBA" id="ARBA00022679"/>
    </source>
</evidence>
<sequence>MIDLTDILPLGAIRVEASASDWPAAIRAAGELLVATGTATPEYTEAMIDNVRQNGPYIVVAPGFALAHARPDESVRHTGMSWVHLDEPVAFGHQTNDPVTMVAGLAASDASDHQDVLAALATVLADPSRRTALETAHTAQDVVSILSGRNDLDGGRQAASPATTTSRNLLLTVCGNGVGTSLFLKNTTEQVLDVWGWTPYLGVEATDTISAKGRCSEADAILTSGAIAQTLGELPIPVEVVDDFTSISEVDAALRRIFDV</sequence>
<dbReference type="SUPFAM" id="SSF52794">
    <property type="entry name" value="PTS system IIB component-like"/>
    <property type="match status" value="1"/>
</dbReference>
<organism evidence="12 13">
    <name type="scientific">Cutibacterium granulosum</name>
    <dbReference type="NCBI Taxonomy" id="33011"/>
    <lineage>
        <taxon>Bacteria</taxon>
        <taxon>Bacillati</taxon>
        <taxon>Actinomycetota</taxon>
        <taxon>Actinomycetes</taxon>
        <taxon>Propionibacteriales</taxon>
        <taxon>Propionibacteriaceae</taxon>
        <taxon>Cutibacterium</taxon>
    </lineage>
</organism>
<evidence type="ECO:0000256" key="9">
    <source>
        <dbReference type="ARBA" id="ARBA00041175"/>
    </source>
</evidence>
<evidence type="ECO:0000256" key="3">
    <source>
        <dbReference type="ARBA" id="ARBA00022490"/>
    </source>
</evidence>
<dbReference type="GO" id="GO:0008982">
    <property type="term" value="F:protein-N(PI)-phosphohistidine-sugar phosphotransferase activity"/>
    <property type="evidence" value="ECO:0007669"/>
    <property type="project" value="InterPro"/>
</dbReference>
<dbReference type="GO" id="GO:0005737">
    <property type="term" value="C:cytoplasm"/>
    <property type="evidence" value="ECO:0007669"/>
    <property type="project" value="UniProtKB-SubCell"/>
</dbReference>
<dbReference type="Pfam" id="PF02302">
    <property type="entry name" value="PTS_IIB"/>
    <property type="match status" value="1"/>
</dbReference>
<gene>
    <name evidence="12" type="primary">ulaC</name>
    <name evidence="12" type="ORF">SAMEA4412665_00805</name>
</gene>
<name>A0A239WCY1_9ACTN</name>
<accession>A0A239WCY1</accession>
<evidence type="ECO:0000256" key="6">
    <source>
        <dbReference type="ARBA" id="ARBA00022683"/>
    </source>
</evidence>
<dbReference type="eggNOG" id="COG1762">
    <property type="taxonomic scope" value="Bacteria"/>
</dbReference>
<evidence type="ECO:0000256" key="7">
    <source>
        <dbReference type="ARBA" id="ARBA00022777"/>
    </source>
</evidence>
<dbReference type="InterPro" id="IPR003501">
    <property type="entry name" value="PTS_EIIB_2/3"/>
</dbReference>